<feature type="transmembrane region" description="Helical" evidence="2">
    <location>
        <begin position="140"/>
        <end position="158"/>
    </location>
</feature>
<proteinExistence type="predicted"/>
<dbReference type="EMBL" id="JAQQWM010000006">
    <property type="protein sequence ID" value="KAK8060511.1"/>
    <property type="molecule type" value="Genomic_DNA"/>
</dbReference>
<feature type="region of interest" description="Disordered" evidence="1">
    <location>
        <begin position="182"/>
        <end position="202"/>
    </location>
</feature>
<gene>
    <name evidence="3" type="ORF">PG996_010441</name>
</gene>
<evidence type="ECO:0000313" key="3">
    <source>
        <dbReference type="EMBL" id="KAK8060511.1"/>
    </source>
</evidence>
<keyword evidence="2" id="KW-0812">Transmembrane</keyword>
<keyword evidence="4" id="KW-1185">Reference proteome</keyword>
<feature type="transmembrane region" description="Helical" evidence="2">
    <location>
        <begin position="33"/>
        <end position="52"/>
    </location>
</feature>
<name>A0ABR1UNL2_9PEZI</name>
<evidence type="ECO:0000256" key="2">
    <source>
        <dbReference type="SAM" id="Phobius"/>
    </source>
</evidence>
<dbReference type="Proteomes" id="UP001446871">
    <property type="component" value="Unassembled WGS sequence"/>
</dbReference>
<keyword evidence="2" id="KW-1133">Transmembrane helix</keyword>
<accession>A0ABR1UNL2</accession>
<feature type="transmembrane region" description="Helical" evidence="2">
    <location>
        <begin position="102"/>
        <end position="128"/>
    </location>
</feature>
<comment type="caution">
    <text evidence="3">The sequence shown here is derived from an EMBL/GenBank/DDBJ whole genome shotgun (WGS) entry which is preliminary data.</text>
</comment>
<evidence type="ECO:0008006" key="5">
    <source>
        <dbReference type="Google" id="ProtNLM"/>
    </source>
</evidence>
<keyword evidence="2" id="KW-0472">Membrane</keyword>
<sequence>MPLSDEQNKLTHHRPNMAVVSQLSPDSSQDGKVIAVFMAMIMATLAVSRHYIQDLSTISSIFAFILLKVSTWTMGGFVLYSHDLTQQSYMHEFPSRWLDCNVASLLALCAYVIYNQGHIGLAFFTYHASLCYWAGYWLEWWTGVVGLAFSVFGCTAVISNRPSTPPGDHAVQAGMKPGPSALGSDEDAGAEMGERPPAYSTEPTDAREWCISRFIFYIARLYFWYGKIMKPNRPGASNSR</sequence>
<protein>
    <recommendedName>
        <fullName evidence="5">MARVEL domain-containing protein</fullName>
    </recommendedName>
</protein>
<evidence type="ECO:0000313" key="4">
    <source>
        <dbReference type="Proteomes" id="UP001446871"/>
    </source>
</evidence>
<evidence type="ECO:0000256" key="1">
    <source>
        <dbReference type="SAM" id="MobiDB-lite"/>
    </source>
</evidence>
<reference evidence="3 4" key="1">
    <citation type="submission" date="2023-01" db="EMBL/GenBank/DDBJ databases">
        <title>Analysis of 21 Apiospora genomes using comparative genomics revels a genus with tremendous synthesis potential of carbohydrate active enzymes and secondary metabolites.</title>
        <authorList>
            <person name="Sorensen T."/>
        </authorList>
    </citation>
    <scope>NUCLEOTIDE SEQUENCE [LARGE SCALE GENOMIC DNA]</scope>
    <source>
        <strain evidence="3 4">CBS 83171</strain>
    </source>
</reference>
<feature type="transmembrane region" description="Helical" evidence="2">
    <location>
        <begin position="58"/>
        <end position="81"/>
    </location>
</feature>
<organism evidence="3 4">
    <name type="scientific">Apiospora saccharicola</name>
    <dbReference type="NCBI Taxonomy" id="335842"/>
    <lineage>
        <taxon>Eukaryota</taxon>
        <taxon>Fungi</taxon>
        <taxon>Dikarya</taxon>
        <taxon>Ascomycota</taxon>
        <taxon>Pezizomycotina</taxon>
        <taxon>Sordariomycetes</taxon>
        <taxon>Xylariomycetidae</taxon>
        <taxon>Amphisphaeriales</taxon>
        <taxon>Apiosporaceae</taxon>
        <taxon>Apiospora</taxon>
    </lineage>
</organism>